<dbReference type="AlphaFoldDB" id="A0A1H4EIL9"/>
<name>A0A1H4EIL9_9BURK</name>
<evidence type="ECO:0000313" key="3">
    <source>
        <dbReference type="Proteomes" id="UP000198638"/>
    </source>
</evidence>
<gene>
    <name evidence="2" type="ORF">SAMN05192564_103400</name>
</gene>
<proteinExistence type="predicted"/>
<evidence type="ECO:0000313" key="2">
    <source>
        <dbReference type="EMBL" id="SEA84931.1"/>
    </source>
</evidence>
<organism evidence="2 3">
    <name type="scientific">Paraburkholderia sartisoli</name>
    <dbReference type="NCBI Taxonomy" id="83784"/>
    <lineage>
        <taxon>Bacteria</taxon>
        <taxon>Pseudomonadati</taxon>
        <taxon>Pseudomonadota</taxon>
        <taxon>Betaproteobacteria</taxon>
        <taxon>Burkholderiales</taxon>
        <taxon>Burkholderiaceae</taxon>
        <taxon>Paraburkholderia</taxon>
    </lineage>
</organism>
<feature type="compositionally biased region" description="Polar residues" evidence="1">
    <location>
        <begin position="7"/>
        <end position="16"/>
    </location>
</feature>
<dbReference type="EMBL" id="FNRQ01000003">
    <property type="protein sequence ID" value="SEA84931.1"/>
    <property type="molecule type" value="Genomic_DNA"/>
</dbReference>
<protein>
    <submittedName>
        <fullName evidence="2">Uncharacterized protein</fullName>
    </submittedName>
</protein>
<dbReference type="STRING" id="83784.SAMN05192564_103400"/>
<feature type="region of interest" description="Disordered" evidence="1">
    <location>
        <begin position="1"/>
        <end position="23"/>
    </location>
</feature>
<accession>A0A1H4EIL9</accession>
<keyword evidence="3" id="KW-1185">Reference proteome</keyword>
<dbReference type="Proteomes" id="UP000198638">
    <property type="component" value="Unassembled WGS sequence"/>
</dbReference>
<evidence type="ECO:0000256" key="1">
    <source>
        <dbReference type="SAM" id="MobiDB-lite"/>
    </source>
</evidence>
<sequence length="41" mass="4587">MEIEVSDGQTRSSQGRPLNRLVAVKSRIASSRIDRCDKETP</sequence>
<reference evidence="3" key="1">
    <citation type="submission" date="2016-10" db="EMBL/GenBank/DDBJ databases">
        <authorList>
            <person name="Varghese N."/>
            <person name="Submissions S."/>
        </authorList>
    </citation>
    <scope>NUCLEOTIDE SEQUENCE [LARGE SCALE GENOMIC DNA]</scope>
    <source>
        <strain evidence="3">LMG 24000</strain>
    </source>
</reference>